<dbReference type="Proteomes" id="UP000830434">
    <property type="component" value="Chromosome"/>
</dbReference>
<name>A0A8U0IM13_9EURY</name>
<organism evidence="2 3">
    <name type="scientific">Halorussus gelatinilyticus</name>
    <dbReference type="NCBI Taxonomy" id="2937524"/>
    <lineage>
        <taxon>Archaea</taxon>
        <taxon>Methanobacteriati</taxon>
        <taxon>Methanobacteriota</taxon>
        <taxon>Stenosarchaea group</taxon>
        <taxon>Halobacteria</taxon>
        <taxon>Halobacteriales</taxon>
        <taxon>Haladaptataceae</taxon>
        <taxon>Halorussus</taxon>
    </lineage>
</organism>
<accession>A0A8U0IM13</accession>
<dbReference type="RefSeq" id="WP_248655465.1">
    <property type="nucleotide sequence ID" value="NZ_CP096658.1"/>
</dbReference>
<protein>
    <submittedName>
        <fullName evidence="2">Uncharacterized protein</fullName>
    </submittedName>
</protein>
<keyword evidence="1" id="KW-0175">Coiled coil</keyword>
<proteinExistence type="predicted"/>
<evidence type="ECO:0000313" key="3">
    <source>
        <dbReference type="Proteomes" id="UP000830434"/>
    </source>
</evidence>
<reference evidence="2" key="1">
    <citation type="submission" date="2022-04" db="EMBL/GenBank/DDBJ databases">
        <title>Diverse halophilic archaea isolated from saline environments.</title>
        <authorList>
            <person name="Cui H.-L."/>
        </authorList>
    </citation>
    <scope>NUCLEOTIDE SEQUENCE</scope>
    <source>
        <strain evidence="2">XZYJT40</strain>
    </source>
</reference>
<dbReference type="GeneID" id="72188771"/>
<dbReference type="EMBL" id="CP096658">
    <property type="protein sequence ID" value="UPW01059.1"/>
    <property type="molecule type" value="Genomic_DNA"/>
</dbReference>
<sequence length="388" mass="43509">MTDEALAVTQSLVEDFAERYLESLGGTIEKRGDTWEVTIPDNEDTELPAGSLSLLCGADRDEDATEESLHPESEFFQRILREATERHPTGKLSIEADRDDAEIPQWIKEGDVEVREAQFTPYYDRTAIVVLFEVSIETVSEYQQELLRAIAIDHRSEQRLPALEETFLQMTSIPTNGSPTTTESSLSGSDARSLLGTAQDQLMQSIQNKIDEVHNEASRAADAEVEEYRQLQQQRIQELEEERSKLSSKIDELSETINGSNQDDRVEALKKRKEAKAEYEEVDAELSALQELRDQGFPQKQEEIRKRHALDIRVTPLTVTQVEYERGEIDVELAEQGVSRTVTLGYGSGIGTTETVQCSSCDSVLSVENPLNTIKGSIRCRSCSSSNN</sequence>
<feature type="coiled-coil region" evidence="1">
    <location>
        <begin position="203"/>
        <end position="295"/>
    </location>
</feature>
<gene>
    <name evidence="2" type="ORF">M0R88_02910</name>
</gene>
<evidence type="ECO:0000256" key="1">
    <source>
        <dbReference type="SAM" id="Coils"/>
    </source>
</evidence>
<dbReference type="AlphaFoldDB" id="A0A8U0IM13"/>
<dbReference type="KEGG" id="haxz:M0R88_02910"/>
<keyword evidence="3" id="KW-1185">Reference proteome</keyword>
<evidence type="ECO:0000313" key="2">
    <source>
        <dbReference type="EMBL" id="UPW01059.1"/>
    </source>
</evidence>